<feature type="compositionally biased region" description="Polar residues" evidence="1">
    <location>
        <begin position="574"/>
        <end position="589"/>
    </location>
</feature>
<feature type="region of interest" description="Disordered" evidence="1">
    <location>
        <begin position="538"/>
        <end position="613"/>
    </location>
</feature>
<feature type="region of interest" description="Disordered" evidence="1">
    <location>
        <begin position="73"/>
        <end position="107"/>
    </location>
</feature>
<feature type="compositionally biased region" description="Low complexity" evidence="1">
    <location>
        <begin position="394"/>
        <end position="409"/>
    </location>
</feature>
<dbReference type="GeneID" id="94291660"/>
<evidence type="ECO:0000313" key="2">
    <source>
        <dbReference type="EMBL" id="KAG5503487.1"/>
    </source>
</evidence>
<feature type="region of interest" description="Disordered" evidence="1">
    <location>
        <begin position="124"/>
        <end position="153"/>
    </location>
</feature>
<accession>A0A836HPG9</accession>
<feature type="region of interest" description="Disordered" evidence="1">
    <location>
        <begin position="311"/>
        <end position="333"/>
    </location>
</feature>
<reference evidence="2 3" key="1">
    <citation type="submission" date="2021-02" db="EMBL/GenBank/DDBJ databases">
        <title>Porcisia hertigi Genome sequencing and assembly.</title>
        <authorList>
            <person name="Almutairi H."/>
            <person name="Gatherer D."/>
        </authorList>
    </citation>
    <scope>NUCLEOTIDE SEQUENCE [LARGE SCALE GENOMIC DNA]</scope>
    <source>
        <strain evidence="2 3">C119</strain>
    </source>
</reference>
<keyword evidence="3" id="KW-1185">Reference proteome</keyword>
<feature type="compositionally biased region" description="Basic and acidic residues" evidence="1">
    <location>
        <begin position="18"/>
        <end position="36"/>
    </location>
</feature>
<gene>
    <name evidence="2" type="ORF">JKF63_05626</name>
</gene>
<sequence length="903" mass="93851">MSTSTCDGQRVIAVRRFRPSDDRDTDSSDSEVDKRGAASGWRGGAGAATTIRTHLMDSSQKVLLRTVADATSTSLLPQEEPPSSLDLSTPSPQSSSSPPRSVPPLDLGRPMAFAAAVTAAPKGLSGEKLNSSGGRESSTRQAGTDADNGERSVDGTAQVRLWLQNTDSPLRAASTSITALSTTEEEIQSVPAKVVASGAAAVAVAPSPSPAASGSTAFSIDAVPPRSTATDLFFKRKKVLPTAAIEAVVLTTSLTSSSPDAAASGVTLSSPASSLAAAQVPLAKTSMTPTPTDPHSTVAAADGPVYRSSLKEVPQEPHQTSVDSLAAPKGGSMPRLASLRSSPFSGDAALLTTDVQAASTISARDPLGGAANATPSRAMRTLNMSLAPAREKPLSSSTRLHTAASATAATRHSEARAAVCIASTFTTSAAVLEGGGSPALCGPCGVVYNRVSAQRLGSVPSRVLETLSRPMRRPLPTEHTASSVFAAAAARSAALAEGHLPLPPPPPPSESFLSTQAVPAAGTSQVAAPARAFSGFLPCENSPTRPHRQAPLLPGATHTSAASSHIEDDGARRQCSTSPVTSMQPSAQTRVGADQPGIRLASPPSPPPAPLPLRACRAAASADGATLSLLSSSAVVAAVQRQREAALIIYDDRVPPAKRRAKRKALSLTHQTGAEAPTDPMLTSLLRGLRVASSQEERSNDLLACRPILRVGGRAAWRENHVDCSTADHQFGGEAVDDVDSWGVVDHRGNTAYGRLANYTALYGTFDVVAERGQEPLKSPGEERSAKVSRHSINSHTVQRLFSEMQQPQRCNVGVDSHVSNTKNNESMSRLDLHCVGKCAFTSRGVSAPHDDVCIVSPSFAKVPLTAATGMPAVSLDINETVKVDLLNYPHSRRKQHQQQHLR</sequence>
<comment type="caution">
    <text evidence="2">The sequence shown here is derived from an EMBL/GenBank/DDBJ whole genome shotgun (WGS) entry which is preliminary data.</text>
</comment>
<organism evidence="2 3">
    <name type="scientific">Porcisia hertigi</name>
    <dbReference type="NCBI Taxonomy" id="2761500"/>
    <lineage>
        <taxon>Eukaryota</taxon>
        <taxon>Discoba</taxon>
        <taxon>Euglenozoa</taxon>
        <taxon>Kinetoplastea</taxon>
        <taxon>Metakinetoplastina</taxon>
        <taxon>Trypanosomatida</taxon>
        <taxon>Trypanosomatidae</taxon>
        <taxon>Leishmaniinae</taxon>
        <taxon>Porcisia</taxon>
    </lineage>
</organism>
<dbReference type="OrthoDB" id="267980at2759"/>
<evidence type="ECO:0000256" key="1">
    <source>
        <dbReference type="SAM" id="MobiDB-lite"/>
    </source>
</evidence>
<feature type="compositionally biased region" description="Polar residues" evidence="1">
    <location>
        <begin position="128"/>
        <end position="142"/>
    </location>
</feature>
<feature type="region of interest" description="Disordered" evidence="1">
    <location>
        <begin position="1"/>
        <end position="47"/>
    </location>
</feature>
<dbReference type="AlphaFoldDB" id="A0A836HPG9"/>
<evidence type="ECO:0000313" key="3">
    <source>
        <dbReference type="Proteomes" id="UP000674318"/>
    </source>
</evidence>
<proteinExistence type="predicted"/>
<name>A0A836HPG9_9TRYP</name>
<dbReference type="KEGG" id="phet:94291660"/>
<protein>
    <submittedName>
        <fullName evidence="2">Uncharacterized protein</fullName>
    </submittedName>
</protein>
<feature type="region of interest" description="Disordered" evidence="1">
    <location>
        <begin position="390"/>
        <end position="409"/>
    </location>
</feature>
<dbReference type="Proteomes" id="UP000674318">
    <property type="component" value="Chromosome 24"/>
</dbReference>
<dbReference type="RefSeq" id="XP_067756849.1">
    <property type="nucleotide sequence ID" value="XM_067901583.1"/>
</dbReference>
<feature type="compositionally biased region" description="Low complexity" evidence="1">
    <location>
        <begin position="81"/>
        <end position="105"/>
    </location>
</feature>
<dbReference type="EMBL" id="JAFJZO010000024">
    <property type="protein sequence ID" value="KAG5503487.1"/>
    <property type="molecule type" value="Genomic_DNA"/>
</dbReference>